<evidence type="ECO:0000256" key="1">
    <source>
        <dbReference type="SAM" id="Coils"/>
    </source>
</evidence>
<feature type="region of interest" description="Disordered" evidence="2">
    <location>
        <begin position="1"/>
        <end position="21"/>
    </location>
</feature>
<protein>
    <recommendedName>
        <fullName evidence="5">RING-type domain-containing protein</fullName>
    </recommendedName>
</protein>
<reference evidence="3 4" key="1">
    <citation type="submission" date="2019-12" db="EMBL/GenBank/DDBJ databases">
        <title>Chromosome-level assembly of the Caenorhabditis remanei genome.</title>
        <authorList>
            <person name="Teterina A.A."/>
            <person name="Willis J.H."/>
            <person name="Phillips P.C."/>
        </authorList>
    </citation>
    <scope>NUCLEOTIDE SEQUENCE [LARGE SCALE GENOMIC DNA]</scope>
    <source>
        <strain evidence="3 4">PX506</strain>
        <tissue evidence="3">Whole organism</tissue>
    </source>
</reference>
<comment type="caution">
    <text evidence="3">The sequence shown here is derived from an EMBL/GenBank/DDBJ whole genome shotgun (WGS) entry which is preliminary data.</text>
</comment>
<keyword evidence="1" id="KW-0175">Coiled coil</keyword>
<evidence type="ECO:0008006" key="5">
    <source>
        <dbReference type="Google" id="ProtNLM"/>
    </source>
</evidence>
<gene>
    <name evidence="3" type="ORF">GCK72_010978</name>
</gene>
<feature type="compositionally biased region" description="Basic and acidic residues" evidence="2">
    <location>
        <begin position="105"/>
        <end position="130"/>
    </location>
</feature>
<feature type="region of interest" description="Disordered" evidence="2">
    <location>
        <begin position="54"/>
        <end position="147"/>
    </location>
</feature>
<proteinExistence type="predicted"/>
<evidence type="ECO:0000313" key="3">
    <source>
        <dbReference type="EMBL" id="KAF1762716.1"/>
    </source>
</evidence>
<feature type="compositionally biased region" description="Low complexity" evidence="2">
    <location>
        <begin position="598"/>
        <end position="611"/>
    </location>
</feature>
<evidence type="ECO:0000256" key="2">
    <source>
        <dbReference type="SAM" id="MobiDB-lite"/>
    </source>
</evidence>
<dbReference type="Gene3D" id="3.30.40.10">
    <property type="entry name" value="Zinc/RING finger domain, C3HC4 (zinc finger)"/>
    <property type="match status" value="1"/>
</dbReference>
<dbReference type="GeneID" id="9812091"/>
<organism evidence="3 4">
    <name type="scientific">Caenorhabditis remanei</name>
    <name type="common">Caenorhabditis vulgaris</name>
    <dbReference type="NCBI Taxonomy" id="31234"/>
    <lineage>
        <taxon>Eukaryota</taxon>
        <taxon>Metazoa</taxon>
        <taxon>Ecdysozoa</taxon>
        <taxon>Nematoda</taxon>
        <taxon>Chromadorea</taxon>
        <taxon>Rhabditida</taxon>
        <taxon>Rhabditina</taxon>
        <taxon>Rhabditomorpha</taxon>
        <taxon>Rhabditoidea</taxon>
        <taxon>Rhabditidae</taxon>
        <taxon>Peloderinae</taxon>
        <taxon>Caenorhabditis</taxon>
    </lineage>
</organism>
<dbReference type="CTD" id="9812091"/>
<dbReference type="SUPFAM" id="SSF57850">
    <property type="entry name" value="RING/U-box"/>
    <property type="match status" value="1"/>
</dbReference>
<dbReference type="Proteomes" id="UP000483820">
    <property type="component" value="Chromosome III"/>
</dbReference>
<sequence length="973" mass="111803">MFNGEEETSQLPCENEDSDTEWFDAEGSYEFECPPNEHNPSVNAEEAARLEGLDKFTGNSVIPEDNSSNCSNPLFDMKNDSPLEVEPETAKDMGAHVKIPNVSDSQKKENGEVETKKSRKDEKVANKNEKQVSTQEDDQSSNQESEDHEFNEIMNLLVKLKGANVPKKHSNTKLRDYSGMTIPEGAVVRDWKTSPLQVDGRIYVSNYACLSEKEMKMNYNYFILDGYRLEAFKKVTGQTISGENFMTLSDFTCSTGNEQFTIRTFASVTEKDGDDETYYVFLDDALQTISLSLQMQQQEQTKLIEVLHLLVAPRAADNHFSKTITLAQFKSLLGALDIDKGNITIVPDLIYEHTSKATTVEFFNPINTLNPKGTEVMSGSQAMLYTLQSVICGINWTSVAILNSTAAVDEFKKPFFEIMDHYAEMNRTFMVLKKLVDKNIADLKKHRLYVSIKKTNQNYLWANYDVYKKMQYNDYQKNIHEFQLPNYIGRVRKVPVWEGRVHFVLGWISSFYHQKMGTHKEFLMKALAHKIPNEMRKHQGKLLQKIVDSWTPGNELEIDRKSLKEVEMKVEVKAKMSEDVAPQKPKKDEETPKKPKIQENLQELQEAAVEAPPAPEASKTPKNPPKRVDCDKCFRTMTHCKEAQEAQKAAEKKAEQYEKKAKRTEKLEGDVKKMKKEMEEFKEKEEKSSEENEKLKKELLECQERMKKMEVDNSKFQARLEEKKQNNERMELEMGFLKKVIDDTVLESTLRQNHLEEDLGRRDRTILQLRETLSSRLANNNGTSDSDEPSTSSSDTDNWEEMLLAFKTIKENFPRDELIAEAKIMADKLMEVSKKPEIKQLAEYEMFRLKASIRIYLESIEINLFKIEKTHDTSDLVSLPPCPRLSSKFLTEYCQEMDKQPPPTTEAPMVPETGIDPKTHCYICHDELSGKLYNCKGCNQKTHAGCSARWLLYGKTCGYCRREMLPPKTGAKN</sequence>
<feature type="region of interest" description="Disordered" evidence="2">
    <location>
        <begin position="574"/>
        <end position="628"/>
    </location>
</feature>
<dbReference type="RefSeq" id="XP_053587716.1">
    <property type="nucleotide sequence ID" value="XM_053728139.1"/>
</dbReference>
<evidence type="ECO:0000313" key="4">
    <source>
        <dbReference type="Proteomes" id="UP000483820"/>
    </source>
</evidence>
<dbReference type="KEGG" id="crq:GCK72_010978"/>
<dbReference type="InterPro" id="IPR013083">
    <property type="entry name" value="Znf_RING/FYVE/PHD"/>
</dbReference>
<feature type="coiled-coil region" evidence="1">
    <location>
        <begin position="640"/>
        <end position="740"/>
    </location>
</feature>
<dbReference type="AlphaFoldDB" id="A0A6A5H776"/>
<feature type="compositionally biased region" description="Acidic residues" evidence="2">
    <location>
        <begin position="135"/>
        <end position="147"/>
    </location>
</feature>
<dbReference type="EMBL" id="WUAV01000003">
    <property type="protein sequence ID" value="KAF1762716.1"/>
    <property type="molecule type" value="Genomic_DNA"/>
</dbReference>
<name>A0A6A5H776_CAERE</name>
<accession>A0A6A5H776</accession>
<feature type="compositionally biased region" description="Polar residues" evidence="2">
    <location>
        <begin position="57"/>
        <end position="72"/>
    </location>
</feature>
<feature type="region of interest" description="Disordered" evidence="2">
    <location>
        <begin position="775"/>
        <end position="797"/>
    </location>
</feature>
<feature type="compositionally biased region" description="Basic and acidic residues" evidence="2">
    <location>
        <begin position="585"/>
        <end position="597"/>
    </location>
</feature>